<dbReference type="PROSITE" id="PS00900">
    <property type="entry name" value="RNA_POL_PHAGE_1"/>
    <property type="match status" value="1"/>
</dbReference>
<dbReference type="PROSITE" id="PS00489">
    <property type="entry name" value="RNA_POL_PHAGE_2"/>
    <property type="match status" value="1"/>
</dbReference>
<evidence type="ECO:0000313" key="11">
    <source>
        <dbReference type="Proteomes" id="UP000186817"/>
    </source>
</evidence>
<comment type="similarity">
    <text evidence="1 8">Belongs to the phage and mitochondrial RNA polymerase family.</text>
</comment>
<dbReference type="InterPro" id="IPR002092">
    <property type="entry name" value="DNA-dir_Rpol_phage-type"/>
</dbReference>
<dbReference type="EC" id="2.7.7.6" evidence="2 8"/>
<dbReference type="Proteomes" id="UP000186817">
    <property type="component" value="Unassembled WGS sequence"/>
</dbReference>
<sequence length="843" mass="95010">MRVFSRWQRAIGTRKVFARRCEPLTCRRCTGSQVAVGCTDVCWLDGSTNNRQPLPMPLHTLEGPAFQFVKLQAALRERQREERARHALEDVHQQLARVGVLQAERLQEKIGEYLDGTDIQVIEDFDEHLLAGHGILMEDLPLERLQQFLEDPSIFEKGSRTVDEIRQQLYGRGRMPILAAEAQAEACVHHEVSRRRREFAIEHIAEASALREFLEEQKIHADAGRGALTGGTKRLWLPWVNAMTTVLSDGEAVQRKGAGSKTFLALTKLGLEPELLAIITCQNVLNLLMLPCFRNKDEMQENARHNRFGEVPFATAATRVGEAVEDELMWQRIAAHESGHGTKSEGAMKPELLEMRRLRQAFRDRTQSVPIGAALVDLLIDCSALRVPGMHIDSKVVADGQLADCVPPREELELEKALVYGKRRETRTKVVGYLSLHPLARARMESEGDMLHFIKPKMQPMVIPPLPWQPCGDSPQGPYILHKSGFVRTTSEQMTQLRSYSASRSAGVMDFLGRVPWRINGRILDLIREARQRGLAIGGIPPNEDPPVPDVPDESDPDYQVLRLRRLNAERRCRELRSERPTFELKLRSAEDFVNAEKLYFPHNVDFRGRCYPLPPHLNHMGDDVSRALLMFSESKPLGSEGLFWSKVSVANLHGKNKISLEDRVRWVDDRKDIILQVAKDPFSPESIEHWADADDGPWQVLARYLELAEVYSRPGLEEEFRSHLPVHVDGSCNGLQHYAALGRDLAGGEAVNLLPNDKPQDVYTVVLKIVIDKVNADAALPVHVQTESPEGRPPSQDQGHLARRLLELGILQRKVVKQTIMTICYGVTAAVGVDMLTSIGWL</sequence>
<dbReference type="SMART" id="SM01311">
    <property type="entry name" value="RPOL_N"/>
    <property type="match status" value="1"/>
</dbReference>
<evidence type="ECO:0000256" key="4">
    <source>
        <dbReference type="ARBA" id="ARBA00022679"/>
    </source>
</evidence>
<dbReference type="GO" id="GO:0034245">
    <property type="term" value="C:mitochondrial DNA-directed RNA polymerase complex"/>
    <property type="evidence" value="ECO:0007669"/>
    <property type="project" value="TreeGrafter"/>
</dbReference>
<dbReference type="GO" id="GO:0003899">
    <property type="term" value="F:DNA-directed RNA polymerase activity"/>
    <property type="evidence" value="ECO:0007669"/>
    <property type="project" value="UniProtKB-EC"/>
</dbReference>
<evidence type="ECO:0000256" key="2">
    <source>
        <dbReference type="ARBA" id="ARBA00012418"/>
    </source>
</evidence>
<evidence type="ECO:0000256" key="8">
    <source>
        <dbReference type="RuleBase" id="RU003805"/>
    </source>
</evidence>
<dbReference type="PANTHER" id="PTHR10102:SF0">
    <property type="entry name" value="DNA-DIRECTED RNA POLYMERASE, MITOCHONDRIAL"/>
    <property type="match status" value="1"/>
</dbReference>
<dbReference type="Pfam" id="PF00940">
    <property type="entry name" value="RNA_pol"/>
    <property type="match status" value="1"/>
</dbReference>
<dbReference type="Gene3D" id="1.10.1320.10">
    <property type="entry name" value="DNA-directed RNA polymerase, N-terminal domain"/>
    <property type="match status" value="1"/>
</dbReference>
<evidence type="ECO:0000256" key="5">
    <source>
        <dbReference type="ARBA" id="ARBA00022695"/>
    </source>
</evidence>
<dbReference type="InterPro" id="IPR037159">
    <property type="entry name" value="RNA_POL_N_sf"/>
</dbReference>
<dbReference type="InterPro" id="IPR046950">
    <property type="entry name" value="DNA-dir_Rpol_C_phage-type"/>
</dbReference>
<accession>A0A1Q9D893</accession>
<dbReference type="PANTHER" id="PTHR10102">
    <property type="entry name" value="DNA-DIRECTED RNA POLYMERASE, MITOCHONDRIAL"/>
    <property type="match status" value="1"/>
</dbReference>
<comment type="function">
    <text evidence="8">DNA-dependent RNA polymerase catalyzes the transcription of DNA into RNA using the four ribonucleoside triphosphates as substrates.</text>
</comment>
<dbReference type="GO" id="GO:0006390">
    <property type="term" value="P:mitochondrial transcription"/>
    <property type="evidence" value="ECO:0007669"/>
    <property type="project" value="TreeGrafter"/>
</dbReference>
<dbReference type="Pfam" id="PF14700">
    <property type="entry name" value="RPOL_N"/>
    <property type="match status" value="1"/>
</dbReference>
<comment type="catalytic activity">
    <reaction evidence="7 8">
        <text>RNA(n) + a ribonucleoside 5'-triphosphate = RNA(n+1) + diphosphate</text>
        <dbReference type="Rhea" id="RHEA:21248"/>
        <dbReference type="Rhea" id="RHEA-COMP:14527"/>
        <dbReference type="Rhea" id="RHEA-COMP:17342"/>
        <dbReference type="ChEBI" id="CHEBI:33019"/>
        <dbReference type="ChEBI" id="CHEBI:61557"/>
        <dbReference type="ChEBI" id="CHEBI:140395"/>
        <dbReference type="EC" id="2.7.7.6"/>
    </reaction>
</comment>
<dbReference type="GO" id="GO:0003677">
    <property type="term" value="F:DNA binding"/>
    <property type="evidence" value="ECO:0007669"/>
    <property type="project" value="InterPro"/>
</dbReference>
<name>A0A1Q9D893_SYMMI</name>
<reference evidence="10 11" key="1">
    <citation type="submission" date="2016-02" db="EMBL/GenBank/DDBJ databases">
        <title>Genome analysis of coral dinoflagellate symbionts highlights evolutionary adaptations to a symbiotic lifestyle.</title>
        <authorList>
            <person name="Aranda M."/>
            <person name="Li Y."/>
            <person name="Liew Y.J."/>
            <person name="Baumgarten S."/>
            <person name="Simakov O."/>
            <person name="Wilson M."/>
            <person name="Piel J."/>
            <person name="Ashoor H."/>
            <person name="Bougouffa S."/>
            <person name="Bajic V.B."/>
            <person name="Ryu T."/>
            <person name="Ravasi T."/>
            <person name="Bayer T."/>
            <person name="Micklem G."/>
            <person name="Kim H."/>
            <person name="Bhak J."/>
            <person name="Lajeunesse T.C."/>
            <person name="Voolstra C.R."/>
        </authorList>
    </citation>
    <scope>NUCLEOTIDE SEQUENCE [LARGE SCALE GENOMIC DNA]</scope>
    <source>
        <strain evidence="10 11">CCMP2467</strain>
    </source>
</reference>
<keyword evidence="11" id="KW-1185">Reference proteome</keyword>
<dbReference type="Gene3D" id="1.10.150.20">
    <property type="entry name" value="5' to 3' exonuclease, C-terminal subdomain"/>
    <property type="match status" value="1"/>
</dbReference>
<dbReference type="InterPro" id="IPR029262">
    <property type="entry name" value="RPOL_N"/>
</dbReference>
<keyword evidence="6 8" id="KW-0804">Transcription</keyword>
<gene>
    <name evidence="10" type="primary">RPO41</name>
    <name evidence="10" type="ORF">AK812_SmicGene26961</name>
</gene>
<evidence type="ECO:0000256" key="7">
    <source>
        <dbReference type="ARBA" id="ARBA00048552"/>
    </source>
</evidence>
<evidence type="ECO:0000256" key="6">
    <source>
        <dbReference type="ARBA" id="ARBA00023163"/>
    </source>
</evidence>
<keyword evidence="5 8" id="KW-0548">Nucleotidyltransferase</keyword>
<evidence type="ECO:0000259" key="9">
    <source>
        <dbReference type="SMART" id="SM01311"/>
    </source>
</evidence>
<comment type="caution">
    <text evidence="10">The sequence shown here is derived from an EMBL/GenBank/DDBJ whole genome shotgun (WGS) entry which is preliminary data.</text>
</comment>
<keyword evidence="4 8" id="KW-0808">Transferase</keyword>
<proteinExistence type="inferred from homology"/>
<feature type="domain" description="DNA-directed RNA polymerase N-terminal" evidence="9">
    <location>
        <begin position="196"/>
        <end position="514"/>
    </location>
</feature>
<evidence type="ECO:0000256" key="1">
    <source>
        <dbReference type="ARBA" id="ARBA00009493"/>
    </source>
</evidence>
<dbReference type="InterPro" id="IPR043502">
    <property type="entry name" value="DNA/RNA_pol_sf"/>
</dbReference>
<dbReference type="EMBL" id="LSRX01000668">
    <property type="protein sequence ID" value="OLP91371.1"/>
    <property type="molecule type" value="Genomic_DNA"/>
</dbReference>
<organism evidence="10 11">
    <name type="scientific">Symbiodinium microadriaticum</name>
    <name type="common">Dinoflagellate</name>
    <name type="synonym">Zooxanthella microadriatica</name>
    <dbReference type="NCBI Taxonomy" id="2951"/>
    <lineage>
        <taxon>Eukaryota</taxon>
        <taxon>Sar</taxon>
        <taxon>Alveolata</taxon>
        <taxon>Dinophyceae</taxon>
        <taxon>Suessiales</taxon>
        <taxon>Symbiodiniaceae</taxon>
        <taxon>Symbiodinium</taxon>
    </lineage>
</organism>
<dbReference type="Gene3D" id="1.10.287.280">
    <property type="match status" value="1"/>
</dbReference>
<protein>
    <recommendedName>
        <fullName evidence="2 8">DNA-directed RNA polymerase</fullName>
        <ecNumber evidence="2 8">2.7.7.6</ecNumber>
    </recommendedName>
</protein>
<evidence type="ECO:0000256" key="3">
    <source>
        <dbReference type="ARBA" id="ARBA00022478"/>
    </source>
</evidence>
<evidence type="ECO:0000313" key="10">
    <source>
        <dbReference type="EMBL" id="OLP91371.1"/>
    </source>
</evidence>
<dbReference type="SUPFAM" id="SSF56672">
    <property type="entry name" value="DNA/RNA polymerases"/>
    <property type="match status" value="1"/>
</dbReference>
<keyword evidence="3 8" id="KW-0240">DNA-directed RNA polymerase</keyword>
<dbReference type="OrthoDB" id="276422at2759"/>
<dbReference type="AlphaFoldDB" id="A0A1Q9D893"/>